<protein>
    <recommendedName>
        <fullName evidence="8">Zn(2)-C6 fungal-type domain-containing protein</fullName>
    </recommendedName>
</protein>
<keyword evidence="5" id="KW-0539">Nucleus</keyword>
<evidence type="ECO:0000256" key="5">
    <source>
        <dbReference type="ARBA" id="ARBA00023242"/>
    </source>
</evidence>
<dbReference type="Pfam" id="PF04082">
    <property type="entry name" value="Fungal_trans"/>
    <property type="match status" value="1"/>
</dbReference>
<sequence>MASQIILERSAVSLLLILTPGLIKCDLCYSRKVKCDRLDPCMNCVDARAECRRSRPRRSMRPRVSRIAGLSDRLSTLEQFISYPPNPVKAPAQDPGHHSRDGDGVNGSQIDPNTPSHPPSSRAPNARPPDGNVASHRATESPAVAENVPIHQVSEAQRFIQQELQHSDHLSLNRRTVLENALPLVNKLSSSSLESRLFSGNIKHAEDQDVSDLEEFSLETYLMMSMNLPHSPSSGNQFHWPDHVSVKGLEHMSLSLAEGKLDRQTSLHYRVCVYTKALFFLARVPQRPMTPRLRTHIKRTQDKYALAAVKALDQINFVGTYSLSLVQALLSGALLHQMQGNPTRGWTLTAFASQLLVTMNYHTIREDAPVRSQEDEDARQCLFSCFHLDKMLSMILLRPPSLPRLKIKPSILVPLDDGVPLSMIVKTMVELAQIQEDAMELICGVHGPCDRNEVASKLGAIVQDMISLRTVIDKRSVNSEPLFQVEWIATEFRYYAILTTILHCGSRIQDRSQERLQGREECLVNARHALEALGRLQKILNDDDTFVDAYPMFLSWTVLFYPMTPFYLLFCNVVGTSSLDDYQLMRDTTKGLYRFIDSNPAIAKLYHLFTTFLTLCSPLVQGEADNISPVYMPPDLTNASGFQPNVALAAGMPPVDTNMYDDPARLDVVEDRVIDPMISSWNNAQMWNLFDMQPSLEWVDSGHPNVSPGDY</sequence>
<dbReference type="SUPFAM" id="SSF57701">
    <property type="entry name" value="Zn2/Cys6 DNA-binding domain"/>
    <property type="match status" value="1"/>
</dbReference>
<keyword evidence="4" id="KW-0804">Transcription</keyword>
<dbReference type="EMBL" id="KV907494">
    <property type="protein sequence ID" value="OOF99377.1"/>
    <property type="molecule type" value="Genomic_DNA"/>
</dbReference>
<dbReference type="GO" id="GO:0003677">
    <property type="term" value="F:DNA binding"/>
    <property type="evidence" value="ECO:0007669"/>
    <property type="project" value="UniProtKB-KW"/>
</dbReference>
<evidence type="ECO:0000256" key="6">
    <source>
        <dbReference type="SAM" id="MobiDB-lite"/>
    </source>
</evidence>
<keyword evidence="1" id="KW-0479">Metal-binding</keyword>
<feature type="domain" description="Zn(2)-C6 fungal-type" evidence="8">
    <location>
        <begin position="24"/>
        <end position="53"/>
    </location>
</feature>
<dbReference type="PANTHER" id="PTHR46910:SF5">
    <property type="entry name" value="ZN(II)2CYS6 TRANSCRIPTION FACTOR (EUROFUNG)"/>
    <property type="match status" value="1"/>
</dbReference>
<evidence type="ECO:0000313" key="9">
    <source>
        <dbReference type="EMBL" id="OOF99377.1"/>
    </source>
</evidence>
<feature type="region of interest" description="Disordered" evidence="6">
    <location>
        <begin position="82"/>
        <end position="143"/>
    </location>
</feature>
<name>A0A1R3RY58_ASPC5</name>
<keyword evidence="7" id="KW-0732">Signal</keyword>
<keyword evidence="2" id="KW-0805">Transcription regulation</keyword>
<dbReference type="InterPro" id="IPR036864">
    <property type="entry name" value="Zn2-C6_fun-type_DNA-bd_sf"/>
</dbReference>
<dbReference type="GO" id="GO:0000981">
    <property type="term" value="F:DNA-binding transcription factor activity, RNA polymerase II-specific"/>
    <property type="evidence" value="ECO:0007669"/>
    <property type="project" value="InterPro"/>
</dbReference>
<dbReference type="CDD" id="cd00067">
    <property type="entry name" value="GAL4"/>
    <property type="match status" value="1"/>
</dbReference>
<evidence type="ECO:0000256" key="2">
    <source>
        <dbReference type="ARBA" id="ARBA00023015"/>
    </source>
</evidence>
<feature type="chain" id="PRO_5012706678" description="Zn(2)-C6 fungal-type domain-containing protein" evidence="7">
    <location>
        <begin position="26"/>
        <end position="711"/>
    </location>
</feature>
<feature type="signal peptide" evidence="7">
    <location>
        <begin position="1"/>
        <end position="25"/>
    </location>
</feature>
<dbReference type="InterPro" id="IPR050987">
    <property type="entry name" value="AtrR-like"/>
</dbReference>
<dbReference type="STRING" id="602072.A0A1R3RY58"/>
<dbReference type="GO" id="GO:0008270">
    <property type="term" value="F:zinc ion binding"/>
    <property type="evidence" value="ECO:0007669"/>
    <property type="project" value="InterPro"/>
</dbReference>
<dbReference type="InterPro" id="IPR001138">
    <property type="entry name" value="Zn2Cys6_DnaBD"/>
</dbReference>
<evidence type="ECO:0000256" key="4">
    <source>
        <dbReference type="ARBA" id="ARBA00023163"/>
    </source>
</evidence>
<organism evidence="9 10">
    <name type="scientific">Aspergillus carbonarius (strain ITEM 5010)</name>
    <dbReference type="NCBI Taxonomy" id="602072"/>
    <lineage>
        <taxon>Eukaryota</taxon>
        <taxon>Fungi</taxon>
        <taxon>Dikarya</taxon>
        <taxon>Ascomycota</taxon>
        <taxon>Pezizomycotina</taxon>
        <taxon>Eurotiomycetes</taxon>
        <taxon>Eurotiomycetidae</taxon>
        <taxon>Eurotiales</taxon>
        <taxon>Aspergillaceae</taxon>
        <taxon>Aspergillus</taxon>
        <taxon>Aspergillus subgen. Circumdati</taxon>
    </lineage>
</organism>
<reference evidence="10" key="1">
    <citation type="journal article" date="2017" name="Genome Biol.">
        <title>Comparative genomics reveals high biological diversity and specific adaptations in the industrially and medically important fungal genus Aspergillus.</title>
        <authorList>
            <person name="de Vries R.P."/>
            <person name="Riley R."/>
            <person name="Wiebenga A."/>
            <person name="Aguilar-Osorio G."/>
            <person name="Amillis S."/>
            <person name="Uchima C.A."/>
            <person name="Anderluh G."/>
            <person name="Asadollahi M."/>
            <person name="Askin M."/>
            <person name="Barry K."/>
            <person name="Battaglia E."/>
            <person name="Bayram O."/>
            <person name="Benocci T."/>
            <person name="Braus-Stromeyer S.A."/>
            <person name="Caldana C."/>
            <person name="Canovas D."/>
            <person name="Cerqueira G.C."/>
            <person name="Chen F."/>
            <person name="Chen W."/>
            <person name="Choi C."/>
            <person name="Clum A."/>
            <person name="Dos Santos R.A."/>
            <person name="Damasio A.R."/>
            <person name="Diallinas G."/>
            <person name="Emri T."/>
            <person name="Fekete E."/>
            <person name="Flipphi M."/>
            <person name="Freyberg S."/>
            <person name="Gallo A."/>
            <person name="Gournas C."/>
            <person name="Habgood R."/>
            <person name="Hainaut M."/>
            <person name="Harispe M.L."/>
            <person name="Henrissat B."/>
            <person name="Hilden K.S."/>
            <person name="Hope R."/>
            <person name="Hossain A."/>
            <person name="Karabika E."/>
            <person name="Karaffa L."/>
            <person name="Karanyi Z."/>
            <person name="Krasevec N."/>
            <person name="Kuo A."/>
            <person name="Kusch H."/>
            <person name="LaButti K."/>
            <person name="Lagendijk E.L."/>
            <person name="Lapidus A."/>
            <person name="Levasseur A."/>
            <person name="Lindquist E."/>
            <person name="Lipzen A."/>
            <person name="Logrieco A.F."/>
            <person name="MacCabe A."/>
            <person name="Maekelae M.R."/>
            <person name="Malavazi I."/>
            <person name="Melin P."/>
            <person name="Meyer V."/>
            <person name="Mielnichuk N."/>
            <person name="Miskei M."/>
            <person name="Molnar A.P."/>
            <person name="Mule G."/>
            <person name="Ngan C.Y."/>
            <person name="Orejas M."/>
            <person name="Orosz E."/>
            <person name="Ouedraogo J.P."/>
            <person name="Overkamp K.M."/>
            <person name="Park H.-S."/>
            <person name="Perrone G."/>
            <person name="Piumi F."/>
            <person name="Punt P.J."/>
            <person name="Ram A.F."/>
            <person name="Ramon A."/>
            <person name="Rauscher S."/>
            <person name="Record E."/>
            <person name="Riano-Pachon D.M."/>
            <person name="Robert V."/>
            <person name="Roehrig J."/>
            <person name="Ruller R."/>
            <person name="Salamov A."/>
            <person name="Salih N.S."/>
            <person name="Samson R.A."/>
            <person name="Sandor E."/>
            <person name="Sanguinetti M."/>
            <person name="Schuetze T."/>
            <person name="Sepcic K."/>
            <person name="Shelest E."/>
            <person name="Sherlock G."/>
            <person name="Sophianopoulou V."/>
            <person name="Squina F.M."/>
            <person name="Sun H."/>
            <person name="Susca A."/>
            <person name="Todd R.B."/>
            <person name="Tsang A."/>
            <person name="Unkles S.E."/>
            <person name="van de Wiele N."/>
            <person name="van Rossen-Uffink D."/>
            <person name="Oliveira J.V."/>
            <person name="Vesth T.C."/>
            <person name="Visser J."/>
            <person name="Yu J.-H."/>
            <person name="Zhou M."/>
            <person name="Andersen M.R."/>
            <person name="Archer D.B."/>
            <person name="Baker S.E."/>
            <person name="Benoit I."/>
            <person name="Brakhage A.A."/>
            <person name="Braus G.H."/>
            <person name="Fischer R."/>
            <person name="Frisvad J.C."/>
            <person name="Goldman G.H."/>
            <person name="Houbraken J."/>
            <person name="Oakley B."/>
            <person name="Pocsi I."/>
            <person name="Scazzocchio C."/>
            <person name="Seiboth B."/>
            <person name="vanKuyk P.A."/>
            <person name="Wortman J."/>
            <person name="Dyer P.S."/>
            <person name="Grigoriev I.V."/>
        </authorList>
    </citation>
    <scope>NUCLEOTIDE SEQUENCE [LARGE SCALE GENOMIC DNA]</scope>
    <source>
        <strain evidence="10">ITEM 5010</strain>
    </source>
</reference>
<dbReference type="VEuPathDB" id="FungiDB:ASPCADRAFT_512082"/>
<proteinExistence type="predicted"/>
<evidence type="ECO:0000256" key="3">
    <source>
        <dbReference type="ARBA" id="ARBA00023125"/>
    </source>
</evidence>
<accession>A0A1R3RY58</accession>
<dbReference type="OrthoDB" id="39175at2759"/>
<dbReference type="PROSITE" id="PS50048">
    <property type="entry name" value="ZN2_CY6_FUNGAL_2"/>
    <property type="match status" value="1"/>
</dbReference>
<dbReference type="Proteomes" id="UP000188318">
    <property type="component" value="Unassembled WGS sequence"/>
</dbReference>
<evidence type="ECO:0000256" key="7">
    <source>
        <dbReference type="SAM" id="SignalP"/>
    </source>
</evidence>
<dbReference type="Gene3D" id="4.10.240.10">
    <property type="entry name" value="Zn(2)-C6 fungal-type DNA-binding domain"/>
    <property type="match status" value="1"/>
</dbReference>
<evidence type="ECO:0000313" key="10">
    <source>
        <dbReference type="Proteomes" id="UP000188318"/>
    </source>
</evidence>
<dbReference type="Pfam" id="PF00172">
    <property type="entry name" value="Zn_clus"/>
    <property type="match status" value="1"/>
</dbReference>
<evidence type="ECO:0000259" key="8">
    <source>
        <dbReference type="PROSITE" id="PS50048"/>
    </source>
</evidence>
<gene>
    <name evidence="9" type="ORF">ASPCADRAFT_512082</name>
</gene>
<dbReference type="OMA" id="ELQCNPA"/>
<dbReference type="GO" id="GO:0006351">
    <property type="term" value="P:DNA-templated transcription"/>
    <property type="evidence" value="ECO:0007669"/>
    <property type="project" value="InterPro"/>
</dbReference>
<dbReference type="InterPro" id="IPR007219">
    <property type="entry name" value="XnlR_reg_dom"/>
</dbReference>
<evidence type="ECO:0000256" key="1">
    <source>
        <dbReference type="ARBA" id="ARBA00022723"/>
    </source>
</evidence>
<feature type="compositionally biased region" description="Low complexity" evidence="6">
    <location>
        <begin position="119"/>
        <end position="129"/>
    </location>
</feature>
<dbReference type="GO" id="GO:0009893">
    <property type="term" value="P:positive regulation of metabolic process"/>
    <property type="evidence" value="ECO:0007669"/>
    <property type="project" value="UniProtKB-ARBA"/>
</dbReference>
<keyword evidence="10" id="KW-1185">Reference proteome</keyword>
<dbReference type="AlphaFoldDB" id="A0A1R3RY58"/>
<dbReference type="SMART" id="SM00906">
    <property type="entry name" value="Fungal_trans"/>
    <property type="match status" value="1"/>
</dbReference>
<dbReference type="CDD" id="cd12148">
    <property type="entry name" value="fungal_TF_MHR"/>
    <property type="match status" value="1"/>
</dbReference>
<keyword evidence="3" id="KW-0238">DNA-binding</keyword>
<dbReference type="PANTHER" id="PTHR46910">
    <property type="entry name" value="TRANSCRIPTION FACTOR PDR1"/>
    <property type="match status" value="1"/>
</dbReference>